<comment type="similarity">
    <text evidence="3">Belongs to the peptidase S26 family.</text>
</comment>
<dbReference type="GO" id="GO:0006465">
    <property type="term" value="P:signal peptide processing"/>
    <property type="evidence" value="ECO:0007669"/>
    <property type="project" value="InterPro"/>
</dbReference>
<comment type="catalytic activity">
    <reaction evidence="1">
        <text>Cleavage of hydrophobic, N-terminal signal or leader sequences from secreted and periplasmic proteins.</text>
        <dbReference type="EC" id="3.4.21.89"/>
    </reaction>
</comment>
<evidence type="ECO:0000259" key="7">
    <source>
        <dbReference type="Pfam" id="PF10502"/>
    </source>
</evidence>
<comment type="subcellular location">
    <subcellularLocation>
        <location evidence="2">Cell membrane</location>
        <topology evidence="2">Single-pass type II membrane protein</topology>
    </subcellularLocation>
</comment>
<name>A0A1G8Q663_9ACTN</name>
<feature type="domain" description="Peptidase S26" evidence="7">
    <location>
        <begin position="104"/>
        <end position="142"/>
    </location>
</feature>
<protein>
    <recommendedName>
        <fullName evidence="4">signal peptidase I</fullName>
        <ecNumber evidence="4">3.4.21.89</ecNumber>
    </recommendedName>
</protein>
<feature type="domain" description="Peptidase S26" evidence="7">
    <location>
        <begin position="12"/>
        <end position="92"/>
    </location>
</feature>
<dbReference type="PRINTS" id="PR00727">
    <property type="entry name" value="LEADERPTASE"/>
</dbReference>
<dbReference type="Proteomes" id="UP000199202">
    <property type="component" value="Unassembled WGS sequence"/>
</dbReference>
<dbReference type="GO" id="GO:0005886">
    <property type="term" value="C:plasma membrane"/>
    <property type="evidence" value="ECO:0007669"/>
    <property type="project" value="UniProtKB-SubCell"/>
</dbReference>
<dbReference type="EC" id="3.4.21.89" evidence="4"/>
<organism evidence="8 9">
    <name type="scientific">Nonomuraea jiangxiensis</name>
    <dbReference type="NCBI Taxonomy" id="633440"/>
    <lineage>
        <taxon>Bacteria</taxon>
        <taxon>Bacillati</taxon>
        <taxon>Actinomycetota</taxon>
        <taxon>Actinomycetes</taxon>
        <taxon>Streptosporangiales</taxon>
        <taxon>Streptosporangiaceae</taxon>
        <taxon>Nonomuraea</taxon>
    </lineage>
</organism>
<reference evidence="8 9" key="1">
    <citation type="submission" date="2016-10" db="EMBL/GenBank/DDBJ databases">
        <authorList>
            <person name="de Groot N.N."/>
        </authorList>
    </citation>
    <scope>NUCLEOTIDE SEQUENCE [LARGE SCALE GENOMIC DNA]</scope>
    <source>
        <strain evidence="8 9">CGMCC 4.6533</strain>
    </source>
</reference>
<evidence type="ECO:0000256" key="1">
    <source>
        <dbReference type="ARBA" id="ARBA00000677"/>
    </source>
</evidence>
<dbReference type="InterPro" id="IPR019758">
    <property type="entry name" value="Pept_S26A_signal_pept_1_CS"/>
</dbReference>
<feature type="active site" evidence="6">
    <location>
        <position position="33"/>
    </location>
</feature>
<evidence type="ECO:0000313" key="9">
    <source>
        <dbReference type="Proteomes" id="UP000199202"/>
    </source>
</evidence>
<proteinExistence type="inferred from homology"/>
<dbReference type="InterPro" id="IPR019533">
    <property type="entry name" value="Peptidase_S26"/>
</dbReference>
<dbReference type="InterPro" id="IPR036286">
    <property type="entry name" value="LexA/Signal_pep-like_sf"/>
</dbReference>
<evidence type="ECO:0000256" key="3">
    <source>
        <dbReference type="ARBA" id="ARBA00009370"/>
    </source>
</evidence>
<evidence type="ECO:0000256" key="6">
    <source>
        <dbReference type="PIRSR" id="PIRSR600223-1"/>
    </source>
</evidence>
<evidence type="ECO:0000256" key="4">
    <source>
        <dbReference type="ARBA" id="ARBA00013208"/>
    </source>
</evidence>
<feature type="active site" evidence="6">
    <location>
        <position position="84"/>
    </location>
</feature>
<dbReference type="GO" id="GO:0004252">
    <property type="term" value="F:serine-type endopeptidase activity"/>
    <property type="evidence" value="ECO:0007669"/>
    <property type="project" value="InterPro"/>
</dbReference>
<dbReference type="EMBL" id="FNDJ01000008">
    <property type="protein sequence ID" value="SDJ00217.1"/>
    <property type="molecule type" value="Genomic_DNA"/>
</dbReference>
<dbReference type="STRING" id="633440.SAMN05421869_108140"/>
<evidence type="ECO:0000313" key="8">
    <source>
        <dbReference type="EMBL" id="SDJ00217.1"/>
    </source>
</evidence>
<dbReference type="PANTHER" id="PTHR43390">
    <property type="entry name" value="SIGNAL PEPTIDASE I"/>
    <property type="match status" value="1"/>
</dbReference>
<keyword evidence="9" id="KW-1185">Reference proteome</keyword>
<accession>A0A1G8Q663</accession>
<gene>
    <name evidence="8" type="ORF">SAMN05421869_108140</name>
</gene>
<dbReference type="Pfam" id="PF10502">
    <property type="entry name" value="Peptidase_S26"/>
    <property type="match status" value="2"/>
</dbReference>
<dbReference type="InterPro" id="IPR000223">
    <property type="entry name" value="Pept_S26A_signal_pept_1"/>
</dbReference>
<dbReference type="AlphaFoldDB" id="A0A1G8Q663"/>
<evidence type="ECO:0000256" key="2">
    <source>
        <dbReference type="ARBA" id="ARBA00004401"/>
    </source>
</evidence>
<dbReference type="GO" id="GO:0009003">
    <property type="term" value="F:signal peptidase activity"/>
    <property type="evidence" value="ECO:0007669"/>
    <property type="project" value="UniProtKB-EC"/>
</dbReference>
<dbReference type="SUPFAM" id="SSF51306">
    <property type="entry name" value="LexA/Signal peptidase"/>
    <property type="match status" value="1"/>
</dbReference>
<evidence type="ECO:0000256" key="5">
    <source>
        <dbReference type="ARBA" id="ARBA00022801"/>
    </source>
</evidence>
<sequence>MTMLLIGIGAVLLVAAVLGIRRRMVIVSVSGPSMIPTLHPGDRLLVRRVPLAGVRLGDVVVVRESGPCRPGDPTGARGIPWIVKRVVALPGDPEPDFLPRWARGTGVVASGMLLVLGDNHAVSRDSRHFGAVPAERVLGIAIRRLGGDKLAVRPPSW</sequence>
<keyword evidence="5" id="KW-0378">Hydrolase</keyword>
<dbReference type="Gene3D" id="2.10.109.10">
    <property type="entry name" value="Umud Fragment, subunit A"/>
    <property type="match status" value="1"/>
</dbReference>
<dbReference type="PROSITE" id="PS00761">
    <property type="entry name" value="SPASE_I_3"/>
    <property type="match status" value="1"/>
</dbReference>
<dbReference type="CDD" id="cd06530">
    <property type="entry name" value="S26_SPase_I"/>
    <property type="match status" value="1"/>
</dbReference>
<dbReference type="PANTHER" id="PTHR43390:SF1">
    <property type="entry name" value="CHLOROPLAST PROCESSING PEPTIDASE"/>
    <property type="match status" value="1"/>
</dbReference>